<dbReference type="STRING" id="1071378.G0W9S9"/>
<dbReference type="SMART" id="SM00450">
    <property type="entry name" value="RHOD"/>
    <property type="match status" value="1"/>
</dbReference>
<dbReference type="PROSITE" id="PS50206">
    <property type="entry name" value="RHODANESE_3"/>
    <property type="match status" value="1"/>
</dbReference>
<dbReference type="GeneID" id="11494911"/>
<feature type="coiled-coil region" evidence="1">
    <location>
        <begin position="56"/>
        <end position="86"/>
    </location>
</feature>
<dbReference type="AlphaFoldDB" id="G0W9S9"/>
<dbReference type="Proteomes" id="UP000000689">
    <property type="component" value="Chromosome 4"/>
</dbReference>
<protein>
    <recommendedName>
        <fullName evidence="2">Rhodanese domain-containing protein</fullName>
    </recommendedName>
</protein>
<feature type="domain" description="Rhodanese" evidence="2">
    <location>
        <begin position="29"/>
        <end position="152"/>
    </location>
</feature>
<accession>G0W9S9</accession>
<dbReference type="Gene3D" id="3.40.250.10">
    <property type="entry name" value="Rhodanese-like domain"/>
    <property type="match status" value="1"/>
</dbReference>
<dbReference type="InterPro" id="IPR036873">
    <property type="entry name" value="Rhodanese-like_dom_sf"/>
</dbReference>
<organism evidence="3 4">
    <name type="scientific">Naumovozyma dairenensis (strain ATCC 10597 / BCRC 20456 / CBS 421 / NBRC 0211 / NRRL Y-12639)</name>
    <name type="common">Saccharomyces dairenensis</name>
    <dbReference type="NCBI Taxonomy" id="1071378"/>
    <lineage>
        <taxon>Eukaryota</taxon>
        <taxon>Fungi</taxon>
        <taxon>Dikarya</taxon>
        <taxon>Ascomycota</taxon>
        <taxon>Saccharomycotina</taxon>
        <taxon>Saccharomycetes</taxon>
        <taxon>Saccharomycetales</taxon>
        <taxon>Saccharomycetaceae</taxon>
        <taxon>Naumovozyma</taxon>
    </lineage>
</organism>
<name>G0W9S9_NAUDC</name>
<dbReference type="GO" id="GO:0005737">
    <property type="term" value="C:cytoplasm"/>
    <property type="evidence" value="ECO:0007669"/>
    <property type="project" value="TreeGrafter"/>
</dbReference>
<dbReference type="KEGG" id="ndi:NDAI_0D02260"/>
<dbReference type="GO" id="GO:0004725">
    <property type="term" value="F:protein tyrosine phosphatase activity"/>
    <property type="evidence" value="ECO:0007669"/>
    <property type="project" value="TreeGrafter"/>
</dbReference>
<evidence type="ECO:0000313" key="3">
    <source>
        <dbReference type="EMBL" id="CCD24540.1"/>
    </source>
</evidence>
<dbReference type="eggNOG" id="KOG3772">
    <property type="taxonomic scope" value="Eukaryota"/>
</dbReference>
<evidence type="ECO:0000259" key="2">
    <source>
        <dbReference type="PROSITE" id="PS50206"/>
    </source>
</evidence>
<sequence length="164" mass="19061">MDGRRSVANIKYVDASELYRWMKQGHNSLGQPFQVIDVRGSDYIGGHIFQSWHYPYKELSHNLILLDELKKRLENERLESKLKEKSATTSDVDEDETVINAVFHCAQSQQRGPSAAMKLLRHLNDGELEHIQIWVLRGGFNHWQDEYGEDDSVTEGYEPSLWGW</sequence>
<gene>
    <name evidence="3" type="primary">NDAI0D02260</name>
    <name evidence="3" type="ordered locus">NDAI_0D02260</name>
</gene>
<dbReference type="GO" id="GO:0005634">
    <property type="term" value="C:nucleus"/>
    <property type="evidence" value="ECO:0007669"/>
    <property type="project" value="TreeGrafter"/>
</dbReference>
<dbReference type="SUPFAM" id="SSF52821">
    <property type="entry name" value="Rhodanese/Cell cycle control phosphatase"/>
    <property type="match status" value="1"/>
</dbReference>
<dbReference type="EMBL" id="HE580270">
    <property type="protein sequence ID" value="CCD24540.1"/>
    <property type="molecule type" value="Genomic_DNA"/>
</dbReference>
<dbReference type="OrthoDB" id="102559at2759"/>
<keyword evidence="1" id="KW-0175">Coiled coil</keyword>
<proteinExistence type="predicted"/>
<dbReference type="RefSeq" id="XP_003669783.1">
    <property type="nucleotide sequence ID" value="XM_003669735.1"/>
</dbReference>
<keyword evidence="4" id="KW-1185">Reference proteome</keyword>
<dbReference type="InterPro" id="IPR001763">
    <property type="entry name" value="Rhodanese-like_dom"/>
</dbReference>
<dbReference type="GO" id="GO:0004792">
    <property type="term" value="F:thiosulfate-cyanide sulfurtransferase activity"/>
    <property type="evidence" value="ECO:0007669"/>
    <property type="project" value="EnsemblFungi"/>
</dbReference>
<reference evidence="3 4" key="1">
    <citation type="journal article" date="2011" name="Proc. Natl. Acad. Sci. U.S.A.">
        <title>Evolutionary erosion of yeast sex chromosomes by mating-type switching accidents.</title>
        <authorList>
            <person name="Gordon J.L."/>
            <person name="Armisen D."/>
            <person name="Proux-Wera E."/>
            <person name="Oheigeartaigh S.S."/>
            <person name="Byrne K.P."/>
            <person name="Wolfe K.H."/>
        </authorList>
    </citation>
    <scope>NUCLEOTIDE SEQUENCE [LARGE SCALE GENOMIC DNA]</scope>
    <source>
        <strain evidence="4">ATCC 10597 / BCRC 20456 / CBS 421 / NBRC 0211 / NRRL Y-12639</strain>
    </source>
</reference>
<dbReference type="PANTHER" id="PTHR10828">
    <property type="entry name" value="M-PHASE INDUCER PHOSPHATASE DUAL SPECIFICITY PHOSPHATASE CDC25"/>
    <property type="match status" value="1"/>
</dbReference>
<dbReference type="OMA" id="RCTNIPC"/>
<dbReference type="Pfam" id="PF00581">
    <property type="entry name" value="Rhodanese"/>
    <property type="match status" value="1"/>
</dbReference>
<evidence type="ECO:0000256" key="1">
    <source>
        <dbReference type="SAM" id="Coils"/>
    </source>
</evidence>
<dbReference type="PANTHER" id="PTHR10828:SF38">
    <property type="entry name" value="ARSENICAL-RESISTANCE PROTEIN 2-RELATED"/>
    <property type="match status" value="1"/>
</dbReference>
<dbReference type="HOGENOM" id="CLU_107716_1_0_1"/>
<evidence type="ECO:0000313" key="4">
    <source>
        <dbReference type="Proteomes" id="UP000000689"/>
    </source>
</evidence>